<evidence type="ECO:0000313" key="1">
    <source>
        <dbReference type="EMBL" id="ETX02733.1"/>
    </source>
</evidence>
<name>W4LXV9_ENTF1</name>
<dbReference type="EMBL" id="AZHW01000111">
    <property type="protein sequence ID" value="ETX02733.1"/>
    <property type="molecule type" value="Genomic_DNA"/>
</dbReference>
<dbReference type="Proteomes" id="UP000019141">
    <property type="component" value="Unassembled WGS sequence"/>
</dbReference>
<dbReference type="HOGENOM" id="CLU_1701003_0_0_7"/>
<dbReference type="AlphaFoldDB" id="W4LXV9"/>
<protein>
    <submittedName>
        <fullName evidence="1">Uncharacterized protein</fullName>
    </submittedName>
</protein>
<gene>
    <name evidence="1" type="ORF">ETSY1_02565</name>
</gene>
<accession>W4LXV9</accession>
<proteinExistence type="predicted"/>
<evidence type="ECO:0000313" key="2">
    <source>
        <dbReference type="Proteomes" id="UP000019141"/>
    </source>
</evidence>
<reference evidence="1 2" key="1">
    <citation type="journal article" date="2014" name="Nature">
        <title>An environmental bacterial taxon with a large and distinct metabolic repertoire.</title>
        <authorList>
            <person name="Wilson M.C."/>
            <person name="Mori T."/>
            <person name="Ruckert C."/>
            <person name="Uria A.R."/>
            <person name="Helf M.J."/>
            <person name="Takada K."/>
            <person name="Gernert C."/>
            <person name="Steffens U.A."/>
            <person name="Heycke N."/>
            <person name="Schmitt S."/>
            <person name="Rinke C."/>
            <person name="Helfrich E.J."/>
            <person name="Brachmann A.O."/>
            <person name="Gurgui C."/>
            <person name="Wakimoto T."/>
            <person name="Kracht M."/>
            <person name="Crusemann M."/>
            <person name="Hentschel U."/>
            <person name="Abe I."/>
            <person name="Matsunaga S."/>
            <person name="Kalinowski J."/>
            <person name="Takeyama H."/>
            <person name="Piel J."/>
        </authorList>
    </citation>
    <scope>NUCLEOTIDE SEQUENCE [LARGE SCALE GENOMIC DNA]</scope>
    <source>
        <strain evidence="2">TSY1</strain>
    </source>
</reference>
<organism evidence="1 2">
    <name type="scientific">Entotheonella factor</name>
    <dbReference type="NCBI Taxonomy" id="1429438"/>
    <lineage>
        <taxon>Bacteria</taxon>
        <taxon>Pseudomonadati</taxon>
        <taxon>Nitrospinota/Tectimicrobiota group</taxon>
        <taxon>Candidatus Tectimicrobiota</taxon>
        <taxon>Candidatus Entotheonellia</taxon>
        <taxon>Candidatus Entotheonellales</taxon>
        <taxon>Candidatus Entotheonellaceae</taxon>
        <taxon>Candidatus Entotheonella</taxon>
    </lineage>
</organism>
<keyword evidence="2" id="KW-1185">Reference proteome</keyword>
<comment type="caution">
    <text evidence="1">The sequence shown here is derived from an EMBL/GenBank/DDBJ whole genome shotgun (WGS) entry which is preliminary data.</text>
</comment>
<sequence length="154" mass="17339">MSDIPIQNETEYTLPPAILDQIKRDALEYFGESVNAIRIQYGIERHAFNARSGEVRYAFSPSDFGLVDATTSFPDNLARTDDVPSIDDDRETIAAPTFDDNEVDDDEAPEFTSLDSDLDVVADDDGTDFQRIEADFDALEDSNNDFLYDDDYDN</sequence>